<evidence type="ECO:0000256" key="2">
    <source>
        <dbReference type="ARBA" id="ARBA00022801"/>
    </source>
</evidence>
<evidence type="ECO:0000256" key="1">
    <source>
        <dbReference type="ARBA" id="ARBA00006586"/>
    </source>
</evidence>
<comment type="similarity">
    <text evidence="1">Belongs to the peptidase S45 family.</text>
</comment>
<evidence type="ECO:0000313" key="8">
    <source>
        <dbReference type="EMBL" id="ADW68153.1"/>
    </source>
</evidence>
<dbReference type="EMBL" id="CP002480">
    <property type="protein sequence ID" value="ADW68153.1"/>
    <property type="molecule type" value="Genomic_DNA"/>
</dbReference>
<keyword evidence="2" id="KW-0378">Hydrolase</keyword>
<evidence type="ECO:0000256" key="5">
    <source>
        <dbReference type="PIRSR" id="PIRSR001227-2"/>
    </source>
</evidence>
<keyword evidence="7" id="KW-1133">Transmembrane helix</keyword>
<comment type="cofactor">
    <cofactor evidence="5">
        <name>Ca(2+)</name>
        <dbReference type="ChEBI" id="CHEBI:29108"/>
    </cofactor>
    <text evidence="5">Binds 1 Ca(2+) ion per dimer.</text>
</comment>
<evidence type="ECO:0000313" key="9">
    <source>
        <dbReference type="Proteomes" id="UP000000343"/>
    </source>
</evidence>
<keyword evidence="7" id="KW-0472">Membrane</keyword>
<dbReference type="Gene3D" id="2.30.120.10">
    <property type="match status" value="1"/>
</dbReference>
<evidence type="ECO:0000256" key="4">
    <source>
        <dbReference type="PIRSR" id="PIRSR001227-1"/>
    </source>
</evidence>
<organism evidence="9">
    <name type="scientific">Granulicella tundricola (strain ATCC BAA-1859 / DSM 23138 / MP5ACTX9)</name>
    <dbReference type="NCBI Taxonomy" id="1198114"/>
    <lineage>
        <taxon>Bacteria</taxon>
        <taxon>Pseudomonadati</taxon>
        <taxon>Acidobacteriota</taxon>
        <taxon>Terriglobia</taxon>
        <taxon>Terriglobales</taxon>
        <taxon>Acidobacteriaceae</taxon>
        <taxon>Granulicella</taxon>
    </lineage>
</organism>
<feature type="binding site" evidence="5">
    <location>
        <position position="547"/>
    </location>
    <ligand>
        <name>Ca(2+)</name>
        <dbReference type="ChEBI" id="CHEBI:29108"/>
    </ligand>
</feature>
<gene>
    <name evidence="8" type="ordered locus">AciX9_1090</name>
</gene>
<dbReference type="KEGG" id="acm:AciX9_1090"/>
<sequence>MSLFDPKNSTPDPNLIPFHESDEPRLATRRSIEDEKDPHHPAAIAAGLSDPVLPRPQKRPFLHPTNILKLFFITFPIVLILIVIAFFAAQHFVRSATRANLPQLDGSLAIPGLSAPVTVTRDPHGVPHITAATTDDLILAQGFITAQDRLFQMDLLRRHAAGELAAIFGTAALDHDRLQRTLQIRAAADRAATQLPTDQLHLLDQYAKGVNAAITAQTPHLPIEFRVLHYTPAPWTPRDSILVSLAMFQDLTNAFPTKLARESLTARLPADLVPDLYPVGSWRDHPPTTPEPDLTIPGPPIEQVPLDESQASLHLPSVPWSLIPDPCPSCTPGSNNWVVSGAHTISGKPLLSNDMHLNLTVPGTWYEANLETSASTDPIHVSGLSLPGIPLIVVGQNAHLAWGFTNLGADVQDLYIETTRNNDAEFQSTDGTWQPITHISEHIVVRGGKDETLDVTATRHGDTLTPILTPAIRNEKRQISLRWTLYDPTVINLPVLAIAQAHDWSTFLAAFSTYGGPAQNVVYADDEGHIGYHAVGKIPLRGPARNPDIAEPLPDTIASPEPTRSNTQTPVIAATPDPLTQSPLATPKPAAAPLLSGPLSSIPITPTAASEWSGYIPFDKLPQVFDPADGVIATANSRVVADDYPYPITQNWAAPYRNERIWRLLAHKTTLKPADLLAIQSDIYSDFDHVLAQRLAYAVDHSQLVHNSKPGERAQLLQAADLLRNFDGQMTADSSAAAIVASAHAILWNVLLAPHLGKQPAEDLNQTYLWGERDYALEQIIMHTPPRWLPPNYASWDDLLAAALDQGLQKAKAPADLTKWHYGAIHTVDLESPIFSNSPLLTRLIGIPTGTGSKPQSGDTTTVKQVAKTFGPSERFTADLADPNKSTLNIVLGQSGNPASPWYMDQFPTWYHVTTYLFPFTQTEATHTLTLTPASR</sequence>
<dbReference type="STRING" id="1198114.AciX9_1090"/>
<dbReference type="AlphaFoldDB" id="E8X319"/>
<dbReference type="HOGENOM" id="CLU_011790_0_0_0"/>
<keyword evidence="3" id="KW-0865">Zymogen</keyword>
<dbReference type="PANTHER" id="PTHR34218">
    <property type="entry name" value="PEPTIDASE S45 PENICILLIN AMIDASE"/>
    <property type="match status" value="1"/>
</dbReference>
<keyword evidence="9" id="KW-1185">Reference proteome</keyword>
<name>E8X319_GRATM</name>
<feature type="region of interest" description="Disordered" evidence="6">
    <location>
        <begin position="1"/>
        <end position="39"/>
    </location>
</feature>
<dbReference type="InterPro" id="IPR002692">
    <property type="entry name" value="S45"/>
</dbReference>
<proteinExistence type="inferred from homology"/>
<dbReference type="SUPFAM" id="SSF56235">
    <property type="entry name" value="N-terminal nucleophile aminohydrolases (Ntn hydrolases)"/>
    <property type="match status" value="1"/>
</dbReference>
<dbReference type="Gene3D" id="3.60.20.10">
    <property type="entry name" value="Glutamine Phosphoribosylpyrophosphate, subunit 1, domain 1"/>
    <property type="match status" value="2"/>
</dbReference>
<dbReference type="Gene3D" id="1.10.439.10">
    <property type="entry name" value="Penicillin Amidohydrolase, domain 1"/>
    <property type="match status" value="1"/>
</dbReference>
<reference evidence="9" key="1">
    <citation type="submission" date="2011-01" db="EMBL/GenBank/DDBJ databases">
        <title>Complete sequence of chromosome of Acidobacterium sp. MP5ACTX9.</title>
        <authorList>
            <consortium name="US DOE Joint Genome Institute"/>
            <person name="Lucas S."/>
            <person name="Copeland A."/>
            <person name="Lapidus A."/>
            <person name="Cheng J.-F."/>
            <person name="Goodwin L."/>
            <person name="Pitluck S."/>
            <person name="Teshima H."/>
            <person name="Detter J.C."/>
            <person name="Han C."/>
            <person name="Tapia R."/>
            <person name="Land M."/>
            <person name="Hauser L."/>
            <person name="Kyrpides N."/>
            <person name="Ivanova N."/>
            <person name="Ovchinnikova G."/>
            <person name="Pagani I."/>
            <person name="Rawat S.R."/>
            <person name="Mannisto M."/>
            <person name="Haggblom M.M."/>
            <person name="Woyke T."/>
        </authorList>
    </citation>
    <scope>NUCLEOTIDE SEQUENCE [LARGE SCALE GENOMIC DNA]</scope>
    <source>
        <strain evidence="9">MP5ACTX9</strain>
    </source>
</reference>
<accession>E8X319</accession>
<evidence type="ECO:0000256" key="6">
    <source>
        <dbReference type="SAM" id="MobiDB-lite"/>
    </source>
</evidence>
<keyword evidence="5" id="KW-0106">Calcium</keyword>
<evidence type="ECO:0000256" key="3">
    <source>
        <dbReference type="ARBA" id="ARBA00023145"/>
    </source>
</evidence>
<dbReference type="OrthoDB" id="9759796at2"/>
<dbReference type="GO" id="GO:0046872">
    <property type="term" value="F:metal ion binding"/>
    <property type="evidence" value="ECO:0007669"/>
    <property type="project" value="UniProtKB-KW"/>
</dbReference>
<protein>
    <submittedName>
        <fullName evidence="8">Peptidase S45 penicillin amidase</fullName>
    </submittedName>
</protein>
<dbReference type="InterPro" id="IPR023343">
    <property type="entry name" value="Penicillin_amidase_dom1"/>
</dbReference>
<keyword evidence="7" id="KW-0812">Transmembrane</keyword>
<dbReference type="PANTHER" id="PTHR34218:SF4">
    <property type="entry name" value="ACYL-HOMOSERINE LACTONE ACYLASE QUIP"/>
    <property type="match status" value="1"/>
</dbReference>
<dbReference type="GO" id="GO:0016811">
    <property type="term" value="F:hydrolase activity, acting on carbon-nitrogen (but not peptide) bonds, in linear amides"/>
    <property type="evidence" value="ECO:0007669"/>
    <property type="project" value="InterPro"/>
</dbReference>
<dbReference type="Proteomes" id="UP000000343">
    <property type="component" value="Chromosome"/>
</dbReference>
<dbReference type="InterPro" id="IPR029055">
    <property type="entry name" value="Ntn_hydrolases_N"/>
</dbReference>
<dbReference type="RefSeq" id="WP_013579476.1">
    <property type="nucleotide sequence ID" value="NC_015064.1"/>
</dbReference>
<dbReference type="CDD" id="cd03747">
    <property type="entry name" value="Ntn_PGA_like"/>
    <property type="match status" value="1"/>
</dbReference>
<evidence type="ECO:0000256" key="7">
    <source>
        <dbReference type="SAM" id="Phobius"/>
    </source>
</evidence>
<dbReference type="Pfam" id="PF01804">
    <property type="entry name" value="Penicil_amidase"/>
    <property type="match status" value="1"/>
</dbReference>
<feature type="region of interest" description="Disordered" evidence="6">
    <location>
        <begin position="543"/>
        <end position="570"/>
    </location>
</feature>
<keyword evidence="5" id="KW-0479">Metal-binding</keyword>
<dbReference type="GO" id="GO:0017000">
    <property type="term" value="P:antibiotic biosynthetic process"/>
    <property type="evidence" value="ECO:0007669"/>
    <property type="project" value="InterPro"/>
</dbReference>
<dbReference type="eggNOG" id="COG2366">
    <property type="taxonomic scope" value="Bacteria"/>
</dbReference>
<feature type="binding site" evidence="5">
    <location>
        <position position="410"/>
    </location>
    <ligand>
        <name>Ca(2+)</name>
        <dbReference type="ChEBI" id="CHEBI:29108"/>
    </ligand>
</feature>
<feature type="binding site" evidence="5">
    <location>
        <position position="413"/>
    </location>
    <ligand>
        <name>Ca(2+)</name>
        <dbReference type="ChEBI" id="CHEBI:29108"/>
    </ligand>
</feature>
<dbReference type="InterPro" id="IPR043146">
    <property type="entry name" value="Penicillin_amidase_N_B-knob"/>
</dbReference>
<dbReference type="PIRSF" id="PIRSF001227">
    <property type="entry name" value="Pen_acylase"/>
    <property type="match status" value="1"/>
</dbReference>
<dbReference type="MEROPS" id="S45.003"/>
<feature type="compositionally biased region" description="Basic and acidic residues" evidence="6">
    <location>
        <begin position="19"/>
        <end position="39"/>
    </location>
</feature>
<feature type="active site" description="Nucleophile" evidence="4">
    <location>
        <position position="334"/>
    </location>
</feature>
<dbReference type="InterPro" id="IPR014395">
    <property type="entry name" value="Pen/GL7ACA/AHL_acylase"/>
</dbReference>
<feature type="transmembrane region" description="Helical" evidence="7">
    <location>
        <begin position="67"/>
        <end position="89"/>
    </location>
</feature>
<dbReference type="PaxDb" id="1198114-AciX9_1090"/>